<name>A0A1J8QR66_9AGAM</name>
<dbReference type="EMBL" id="LVVM01004879">
    <property type="protein sequence ID" value="OJA11898.1"/>
    <property type="molecule type" value="Genomic_DNA"/>
</dbReference>
<accession>A0A1J8QR66</accession>
<dbReference type="PROSITE" id="PS00557">
    <property type="entry name" value="FMN_HYDROXY_ACID_DH_1"/>
    <property type="match status" value="1"/>
</dbReference>
<dbReference type="GO" id="GO:0016491">
    <property type="term" value="F:oxidoreductase activity"/>
    <property type="evidence" value="ECO:0007669"/>
    <property type="project" value="UniProtKB-KW"/>
</dbReference>
<keyword evidence="6" id="KW-1185">Reference proteome</keyword>
<dbReference type="STRING" id="180088.A0A1J8QR66"/>
<dbReference type="AlphaFoldDB" id="A0A1J8QR66"/>
<dbReference type="InterPro" id="IPR000262">
    <property type="entry name" value="FMN-dep_DH"/>
</dbReference>
<evidence type="ECO:0000313" key="5">
    <source>
        <dbReference type="EMBL" id="OJA11898.1"/>
    </source>
</evidence>
<dbReference type="InterPro" id="IPR013785">
    <property type="entry name" value="Aldolase_TIM"/>
</dbReference>
<dbReference type="SUPFAM" id="SSF51395">
    <property type="entry name" value="FMN-linked oxidoreductases"/>
    <property type="match status" value="1"/>
</dbReference>
<dbReference type="PROSITE" id="PS51349">
    <property type="entry name" value="FMN_HYDROXY_ACID_DH_2"/>
    <property type="match status" value="1"/>
</dbReference>
<dbReference type="PANTHER" id="PTHR10578">
    <property type="entry name" value="S -2-HYDROXY-ACID OXIDASE-RELATED"/>
    <property type="match status" value="1"/>
</dbReference>
<proteinExistence type="predicted"/>
<dbReference type="Proteomes" id="UP000183567">
    <property type="component" value="Unassembled WGS sequence"/>
</dbReference>
<comment type="caution">
    <text evidence="5">The sequence shown here is derived from an EMBL/GenBank/DDBJ whole genome shotgun (WGS) entry which is preliminary data.</text>
</comment>
<evidence type="ECO:0000256" key="3">
    <source>
        <dbReference type="SAM" id="MobiDB-lite"/>
    </source>
</evidence>
<sequence length="807" mass="88096">MTALAPQPTKWTNYLMNIFGQAKLPVLGTVAMKEIEDKAREAMKDKMPAYMYTFGSAGTCSTDVANRRAFDRWKIIPSMLKECTDRNIETTILGEKFQAPLFVSPVGVQGIMHADGELATARAAAACGIPYIMSTASSRSIEDIAEANGPNGQRWYQLYWPRTEDITISLLNRAKAAGFTALVITLDTMLLGWRPHDLETAYIPFLYGVGIQVGMSDPVFMKRFGYEPVRETTAFPFEPEKIRAASNAGDSNAQRAMKLGKEWLGEVNSGVFRSWDDLQFIKDHWEGPIILKGIQRVSDAEKAIDMGIHGIIVSNHGGRQIDGAIGSLDALSKIMRSTKVLEAQKKGNLTVLFDSGIRTGSDVVKAMAMGAQGVLLARPFMYGLAIAGQPGVEQILMQTVADLHVTMGLCGYKDVNDLIGKRDELLERVSVDGGSTVDASSVHITRVGYKNAPSCIEKSMRLVFLPYLLSALLRLTLKNMPANTIITRSDSAASMSITDALALSPTNRLTPAERKAISKSDHKAGKVLGITLTRNDVGNASPDRQRAIVPYADQENAQGGDALGDMMALIGAKRARSRNASTVAIIGKLNDLGLGVAVGMGVDFAEKRSKKRRVGAHYTQRVVLGPLRSNDTPLGQEELSIVGSDNSGCSFLELDHDEDADEDTKTPLASEFPGGNDAKEEDDDLFGLQAGCFVWDVEDPFNAPPDPVLQQHVEAMRLNEGIGPLDDVPFNPVASVEDNYSALSCDDSFDDLLRPSEKAYLDFLIAQDEAEEEPLERRRERRAALRSRSKMLNVLGEEARQVVDRQC</sequence>
<protein>
    <recommendedName>
        <fullName evidence="4">FMN hydroxy acid dehydrogenase domain-containing protein</fullName>
    </recommendedName>
</protein>
<evidence type="ECO:0000256" key="1">
    <source>
        <dbReference type="ARBA" id="ARBA00001917"/>
    </source>
</evidence>
<evidence type="ECO:0000313" key="6">
    <source>
        <dbReference type="Proteomes" id="UP000183567"/>
    </source>
</evidence>
<dbReference type="InterPro" id="IPR037396">
    <property type="entry name" value="FMN_HAD"/>
</dbReference>
<reference evidence="5 6" key="1">
    <citation type="submission" date="2016-03" db="EMBL/GenBank/DDBJ databases">
        <title>Comparative genomics of the ectomycorrhizal sister species Rhizopogon vinicolor and Rhizopogon vesiculosus (Basidiomycota: Boletales) reveals a divergence of the mating type B locus.</title>
        <authorList>
            <person name="Mujic A.B."/>
            <person name="Kuo A."/>
            <person name="Tritt A."/>
            <person name="Lipzen A."/>
            <person name="Chen C."/>
            <person name="Johnson J."/>
            <person name="Sharma A."/>
            <person name="Barry K."/>
            <person name="Grigoriev I.V."/>
            <person name="Spatafora J.W."/>
        </authorList>
    </citation>
    <scope>NUCLEOTIDE SEQUENCE [LARGE SCALE GENOMIC DNA]</scope>
    <source>
        <strain evidence="5 6">AM-OR11-056</strain>
    </source>
</reference>
<dbReference type="OrthoDB" id="25826at2759"/>
<dbReference type="Gene3D" id="3.20.20.70">
    <property type="entry name" value="Aldolase class I"/>
    <property type="match status" value="1"/>
</dbReference>
<dbReference type="Pfam" id="PF01070">
    <property type="entry name" value="FMN_dh"/>
    <property type="match status" value="1"/>
</dbReference>
<evidence type="ECO:0000259" key="4">
    <source>
        <dbReference type="PROSITE" id="PS51349"/>
    </source>
</evidence>
<evidence type="ECO:0000256" key="2">
    <source>
        <dbReference type="ARBA" id="ARBA00023002"/>
    </source>
</evidence>
<gene>
    <name evidence="5" type="ORF">AZE42_07649</name>
</gene>
<dbReference type="InterPro" id="IPR008259">
    <property type="entry name" value="FMN_hydac_DH_AS"/>
</dbReference>
<dbReference type="PANTHER" id="PTHR10578:SF143">
    <property type="entry name" value="FMN-DEPENDENT ALPHA-HYDROXY ACID DEHYDROGENASE PB1A11.03"/>
    <property type="match status" value="1"/>
</dbReference>
<keyword evidence="2" id="KW-0560">Oxidoreductase</keyword>
<feature type="region of interest" description="Disordered" evidence="3">
    <location>
        <begin position="658"/>
        <end position="680"/>
    </location>
</feature>
<organism evidence="5 6">
    <name type="scientific">Rhizopogon vesiculosus</name>
    <dbReference type="NCBI Taxonomy" id="180088"/>
    <lineage>
        <taxon>Eukaryota</taxon>
        <taxon>Fungi</taxon>
        <taxon>Dikarya</taxon>
        <taxon>Basidiomycota</taxon>
        <taxon>Agaricomycotina</taxon>
        <taxon>Agaricomycetes</taxon>
        <taxon>Agaricomycetidae</taxon>
        <taxon>Boletales</taxon>
        <taxon>Suillineae</taxon>
        <taxon>Rhizopogonaceae</taxon>
        <taxon>Rhizopogon</taxon>
    </lineage>
</organism>
<comment type="cofactor">
    <cofactor evidence="1">
        <name>FMN</name>
        <dbReference type="ChEBI" id="CHEBI:58210"/>
    </cofactor>
</comment>
<feature type="domain" description="FMN hydroxy acid dehydrogenase" evidence="4">
    <location>
        <begin position="26"/>
        <end position="428"/>
    </location>
</feature>